<reference evidence="2 3" key="1">
    <citation type="submission" date="2020-12" db="EMBL/GenBank/DDBJ databases">
        <title>YIM B01967 draft genome.</title>
        <authorList>
            <person name="Yan X."/>
        </authorList>
    </citation>
    <scope>NUCLEOTIDE SEQUENCE [LARGE SCALE GENOMIC DNA]</scope>
    <source>
        <strain evidence="2 3">YIM B01967</strain>
    </source>
</reference>
<dbReference type="SUPFAM" id="SSF56024">
    <property type="entry name" value="Phospholipase D/nuclease"/>
    <property type="match status" value="1"/>
</dbReference>
<evidence type="ECO:0000313" key="3">
    <source>
        <dbReference type="Proteomes" id="UP000618943"/>
    </source>
</evidence>
<keyword evidence="3" id="KW-1185">Reference proteome</keyword>
<dbReference type="Gene3D" id="3.30.870.10">
    <property type="entry name" value="Endonuclease Chain A"/>
    <property type="match status" value="1"/>
</dbReference>
<name>A0ABS1HD92_9BACL</name>
<gene>
    <name evidence="2" type="ORF">JFL43_21845</name>
</gene>
<dbReference type="InterPro" id="IPR025202">
    <property type="entry name" value="PLD-like_dom"/>
</dbReference>
<dbReference type="Pfam" id="PF13091">
    <property type="entry name" value="PLDc_2"/>
    <property type="match status" value="1"/>
</dbReference>
<feature type="domain" description="Phospholipase D-like" evidence="1">
    <location>
        <begin position="8"/>
        <end position="115"/>
    </location>
</feature>
<accession>A0ABS1HD92</accession>
<sequence length="147" mass="16602">MESGVKLVLPALKRAHDEGIELKLLVGDYLCITQPNALKLLVENLPNAEIRMYQSLGVSFHPKAYLFRQEDEQYVIVGSSNLSSSALKQGVEWNIHAPSTVSATIFDEAMEQFSQLFYAPQTIFLHKESVTLYEEKYKAANEVMYGK</sequence>
<proteinExistence type="predicted"/>
<evidence type="ECO:0000259" key="1">
    <source>
        <dbReference type="Pfam" id="PF13091"/>
    </source>
</evidence>
<dbReference type="Proteomes" id="UP000618943">
    <property type="component" value="Unassembled WGS sequence"/>
</dbReference>
<dbReference type="EMBL" id="JAEOAH010000069">
    <property type="protein sequence ID" value="MBK3497405.1"/>
    <property type="molecule type" value="Genomic_DNA"/>
</dbReference>
<evidence type="ECO:0000313" key="2">
    <source>
        <dbReference type="EMBL" id="MBK3497405.1"/>
    </source>
</evidence>
<comment type="caution">
    <text evidence="2">The sequence shown here is derived from an EMBL/GenBank/DDBJ whole genome shotgun (WGS) entry which is preliminary data.</text>
</comment>
<organism evidence="2 3">
    <name type="scientific">Viridibacillus soli</name>
    <dbReference type="NCBI Taxonomy" id="2798301"/>
    <lineage>
        <taxon>Bacteria</taxon>
        <taxon>Bacillati</taxon>
        <taxon>Bacillota</taxon>
        <taxon>Bacilli</taxon>
        <taxon>Bacillales</taxon>
        <taxon>Caryophanaceae</taxon>
        <taxon>Viridibacillus</taxon>
    </lineage>
</organism>
<protein>
    <recommendedName>
        <fullName evidence="1">Phospholipase D-like domain-containing protein</fullName>
    </recommendedName>
</protein>